<gene>
    <name evidence="3" type="ORF">H9786_01515</name>
</gene>
<feature type="chain" id="PRO_5038637213" evidence="2">
    <location>
        <begin position="34"/>
        <end position="441"/>
    </location>
</feature>
<protein>
    <submittedName>
        <fullName evidence="3">Uncharacterized protein</fullName>
    </submittedName>
</protein>
<evidence type="ECO:0000256" key="2">
    <source>
        <dbReference type="SAM" id="SignalP"/>
    </source>
</evidence>
<dbReference type="Proteomes" id="UP000823823">
    <property type="component" value="Unassembled WGS sequence"/>
</dbReference>
<dbReference type="EMBL" id="DWZH01000011">
    <property type="protein sequence ID" value="HJB09201.1"/>
    <property type="molecule type" value="Genomic_DNA"/>
</dbReference>
<evidence type="ECO:0000313" key="4">
    <source>
        <dbReference type="Proteomes" id="UP000823823"/>
    </source>
</evidence>
<keyword evidence="1" id="KW-0472">Membrane</keyword>
<accession>A0A9D2RN67</accession>
<keyword evidence="1" id="KW-1133">Transmembrane helix</keyword>
<keyword evidence="1" id="KW-0812">Transmembrane</keyword>
<feature type="signal peptide" evidence="2">
    <location>
        <begin position="1"/>
        <end position="33"/>
    </location>
</feature>
<reference evidence="3" key="1">
    <citation type="journal article" date="2021" name="PeerJ">
        <title>Extensive microbial diversity within the chicken gut microbiome revealed by metagenomics and culture.</title>
        <authorList>
            <person name="Gilroy R."/>
            <person name="Ravi A."/>
            <person name="Getino M."/>
            <person name="Pursley I."/>
            <person name="Horton D.L."/>
            <person name="Alikhan N.F."/>
            <person name="Baker D."/>
            <person name="Gharbi K."/>
            <person name="Hall N."/>
            <person name="Watson M."/>
            <person name="Adriaenssens E.M."/>
            <person name="Foster-Nyarko E."/>
            <person name="Jarju S."/>
            <person name="Secka A."/>
            <person name="Antonio M."/>
            <person name="Oren A."/>
            <person name="Chaudhuri R.R."/>
            <person name="La Ragione R."/>
            <person name="Hildebrand F."/>
            <person name="Pallen M.J."/>
        </authorList>
    </citation>
    <scope>NUCLEOTIDE SEQUENCE</scope>
    <source>
        <strain evidence="3">ChiHjej13B12-24818</strain>
    </source>
</reference>
<evidence type="ECO:0000256" key="1">
    <source>
        <dbReference type="SAM" id="Phobius"/>
    </source>
</evidence>
<keyword evidence="2" id="KW-0732">Signal</keyword>
<evidence type="ECO:0000313" key="3">
    <source>
        <dbReference type="EMBL" id="HJB09201.1"/>
    </source>
</evidence>
<dbReference type="AlphaFoldDB" id="A0A9D2RN67"/>
<proteinExistence type="predicted"/>
<organism evidence="3 4">
    <name type="scientific">Candidatus Brachybacterium merdavium</name>
    <dbReference type="NCBI Taxonomy" id="2838513"/>
    <lineage>
        <taxon>Bacteria</taxon>
        <taxon>Bacillati</taxon>
        <taxon>Actinomycetota</taxon>
        <taxon>Actinomycetes</taxon>
        <taxon>Micrococcales</taxon>
        <taxon>Dermabacteraceae</taxon>
        <taxon>Brachybacterium</taxon>
    </lineage>
</organism>
<comment type="caution">
    <text evidence="3">The sequence shown here is derived from an EMBL/GenBank/DDBJ whole genome shotgun (WGS) entry which is preliminary data.</text>
</comment>
<reference evidence="3" key="2">
    <citation type="submission" date="2021-04" db="EMBL/GenBank/DDBJ databases">
        <authorList>
            <person name="Gilroy R."/>
        </authorList>
    </citation>
    <scope>NUCLEOTIDE SEQUENCE</scope>
    <source>
        <strain evidence="3">ChiHjej13B12-24818</strain>
    </source>
</reference>
<feature type="transmembrane region" description="Helical" evidence="1">
    <location>
        <begin position="412"/>
        <end position="438"/>
    </location>
</feature>
<name>A0A9D2RN67_9MICO</name>
<sequence length="441" mass="45474">MPGRAPARRPLTVTAAAIVSLVATVALAPAALAEPESNGERPPAYAYRASGLEVEGGTSIAQAATIDPGIHLDGFARGSEDTFSSQGTRKYYRIAVEDGQRVHAAATIAPDPYEDGLPEEPEALEVTAGFLTADGDTCTGSSTEQIGESHVGDGPVSATAVSEVVGPDGCRGSELFLLVIRKGPRAFETELPVEIQVAIQPPGIGGGSPAVEEEIEDAGASPLPPEGSEPIALGRSFAEATPLEPGSYLVELVPGETGLVSVQVGERQRLRWRTEEVSEPGEDPGAMSLRVHNAARAVVTTDEGPWHLGVGNGVHGGAMTAPVDLGNRGSDLDSVQSAWLPGTHTVMLQRFQRETDAASSGSEPVRLVLTLEVQGEVAADAAEGDVLELGEISGSEAGEGWLGLGDWSPARLLMLAGAAGLGVLGLVTFLAGSALLLLRRR</sequence>